<name>A0A0C3QHA4_9AGAM</name>
<keyword evidence="2" id="KW-0472">Membrane</keyword>
<dbReference type="OrthoDB" id="1708389at2759"/>
<evidence type="ECO:0000313" key="4">
    <source>
        <dbReference type="Proteomes" id="UP000054248"/>
    </source>
</evidence>
<feature type="compositionally biased region" description="Polar residues" evidence="1">
    <location>
        <begin position="1"/>
        <end position="10"/>
    </location>
</feature>
<feature type="transmembrane region" description="Helical" evidence="2">
    <location>
        <begin position="274"/>
        <end position="296"/>
    </location>
</feature>
<feature type="region of interest" description="Disordered" evidence="1">
    <location>
        <begin position="1"/>
        <end position="93"/>
    </location>
</feature>
<feature type="compositionally biased region" description="Low complexity" evidence="1">
    <location>
        <begin position="32"/>
        <end position="61"/>
    </location>
</feature>
<organism evidence="3 4">
    <name type="scientific">Tulasnella calospora MUT 4182</name>
    <dbReference type="NCBI Taxonomy" id="1051891"/>
    <lineage>
        <taxon>Eukaryota</taxon>
        <taxon>Fungi</taxon>
        <taxon>Dikarya</taxon>
        <taxon>Basidiomycota</taxon>
        <taxon>Agaricomycotina</taxon>
        <taxon>Agaricomycetes</taxon>
        <taxon>Cantharellales</taxon>
        <taxon>Tulasnellaceae</taxon>
        <taxon>Tulasnella</taxon>
    </lineage>
</organism>
<keyword evidence="2" id="KW-1133">Transmembrane helix</keyword>
<reference evidence="3 4" key="1">
    <citation type="submission" date="2014-04" db="EMBL/GenBank/DDBJ databases">
        <authorList>
            <consortium name="DOE Joint Genome Institute"/>
            <person name="Kuo A."/>
            <person name="Girlanda M."/>
            <person name="Perotto S."/>
            <person name="Kohler A."/>
            <person name="Nagy L.G."/>
            <person name="Floudas D."/>
            <person name="Copeland A."/>
            <person name="Barry K.W."/>
            <person name="Cichocki N."/>
            <person name="Veneault-Fourrey C."/>
            <person name="LaButti K."/>
            <person name="Lindquist E.A."/>
            <person name="Lipzen A."/>
            <person name="Lundell T."/>
            <person name="Morin E."/>
            <person name="Murat C."/>
            <person name="Sun H."/>
            <person name="Tunlid A."/>
            <person name="Henrissat B."/>
            <person name="Grigoriev I.V."/>
            <person name="Hibbett D.S."/>
            <person name="Martin F."/>
            <person name="Nordberg H.P."/>
            <person name="Cantor M.N."/>
            <person name="Hua S.X."/>
        </authorList>
    </citation>
    <scope>NUCLEOTIDE SEQUENCE [LARGE SCALE GENOMIC DNA]</scope>
    <source>
        <strain evidence="3 4">MUT 4182</strain>
    </source>
</reference>
<dbReference type="PANTHER" id="PTHR37402">
    <property type="entry name" value="GRAM DOMAIN-CONTAINING PROTEIN 4"/>
    <property type="match status" value="1"/>
</dbReference>
<reference evidence="4" key="2">
    <citation type="submission" date="2015-01" db="EMBL/GenBank/DDBJ databases">
        <title>Evolutionary Origins and Diversification of the Mycorrhizal Mutualists.</title>
        <authorList>
            <consortium name="DOE Joint Genome Institute"/>
            <consortium name="Mycorrhizal Genomics Consortium"/>
            <person name="Kohler A."/>
            <person name="Kuo A."/>
            <person name="Nagy L.G."/>
            <person name="Floudas D."/>
            <person name="Copeland A."/>
            <person name="Barry K.W."/>
            <person name="Cichocki N."/>
            <person name="Veneault-Fourrey C."/>
            <person name="LaButti K."/>
            <person name="Lindquist E.A."/>
            <person name="Lipzen A."/>
            <person name="Lundell T."/>
            <person name="Morin E."/>
            <person name="Murat C."/>
            <person name="Riley R."/>
            <person name="Ohm R."/>
            <person name="Sun H."/>
            <person name="Tunlid A."/>
            <person name="Henrissat B."/>
            <person name="Grigoriev I.V."/>
            <person name="Hibbett D.S."/>
            <person name="Martin F."/>
        </authorList>
    </citation>
    <scope>NUCLEOTIDE SEQUENCE [LARGE SCALE GENOMIC DNA]</scope>
    <source>
        <strain evidence="4">MUT 4182</strain>
    </source>
</reference>
<dbReference type="STRING" id="1051891.A0A0C3QHA4"/>
<feature type="transmembrane region" description="Helical" evidence="2">
    <location>
        <begin position="509"/>
        <end position="528"/>
    </location>
</feature>
<evidence type="ECO:0000256" key="1">
    <source>
        <dbReference type="SAM" id="MobiDB-lite"/>
    </source>
</evidence>
<dbReference type="AlphaFoldDB" id="A0A0C3QHA4"/>
<feature type="region of interest" description="Disordered" evidence="1">
    <location>
        <begin position="629"/>
        <end position="701"/>
    </location>
</feature>
<feature type="compositionally biased region" description="Acidic residues" evidence="1">
    <location>
        <begin position="178"/>
        <end position="195"/>
    </location>
</feature>
<keyword evidence="4" id="KW-1185">Reference proteome</keyword>
<evidence type="ECO:0000256" key="2">
    <source>
        <dbReference type="SAM" id="Phobius"/>
    </source>
</evidence>
<keyword evidence="2" id="KW-0812">Transmembrane</keyword>
<dbReference type="PANTHER" id="PTHR37402:SF1">
    <property type="entry name" value="GRAM DOMAIN-CONTAINING PROTEIN 4"/>
    <property type="match status" value="1"/>
</dbReference>
<feature type="transmembrane region" description="Helical" evidence="2">
    <location>
        <begin position="308"/>
        <end position="327"/>
    </location>
</feature>
<protein>
    <submittedName>
        <fullName evidence="3">Uncharacterized protein</fullName>
    </submittedName>
</protein>
<evidence type="ECO:0000313" key="3">
    <source>
        <dbReference type="EMBL" id="KIO31200.1"/>
    </source>
</evidence>
<dbReference type="InterPro" id="IPR037847">
    <property type="entry name" value="GRAMDC4"/>
</dbReference>
<dbReference type="GO" id="GO:0006915">
    <property type="term" value="P:apoptotic process"/>
    <property type="evidence" value="ECO:0007669"/>
    <property type="project" value="InterPro"/>
</dbReference>
<sequence>MALNSRNQLSPEDPLNPTRALPSPSPISTQDLSPSSRPRSPSSHRSASPSFLSSPKLSVSPASPQRKRDKFLAPFSASRRLPLHDTEDEDPVPYTEVELREIYEEEEIQRFLSAFHAHVGEVTLPSNDPHYIISQQPKVVIVPAEDAKEVAKAGAAPSSAAVEPAPVSLAQEIKKEEDDTESGSSDEDDEEETSEDSWVNVKTEPKTFSPEEALPSKKGHVHTQRPRPVWGSELAAEFIVPYLPQGRAIEARNRRGGKHDKFSISALRSAGQRIYLATYPFYVPLLLNLWDIARWINWWKSARLCAFYWFLWWHDMLMPGFLFYLVYQLIKHRLLPYPTYEQLRARHQAAVLAESFGDALISTESHSGPWKSSEGYSGLGALGMGIANATAAAQAHAEHIKVSSMMRMAMGAGKGALTGRFKKDKSTIDPEAKMSTLEDDRVLQGADARHAGDWRRLAVLVTEELADVHERAKNLFLWRRPESTLTYTMVLFVGACAVTVTPAHILSKVVYASIGFVYWFIIPVLCAMTRKQRSMIPPLFWDIPTDAEYAMEIIAQRVAKGESVVSDKRYIRNITEAYGTRSKRDLLLKNRSKASLNNSSVSLSSPVASPEAEAGLHGLPFESLADPAFHSKGAEGIGHRGETTSSPPTMTPPEVDVPGEFPGITGQISNADGPSPEPQSKLRRFTNAREDRTSNPYSPGYSAHHKHMPGIMTLSNLAIEFTPFLRHRPKVQIPLDRIRGVKRVGHRTLLIRFTEPVPSEEDEPGQIKTVENPQAAEAPKVLVMAEREEKFKWVGQRDEVFARIVASRKDAWVAC</sequence>
<dbReference type="HOGENOM" id="CLU_026646_0_0_1"/>
<feature type="compositionally biased region" description="Low complexity" evidence="1">
    <location>
        <begin position="153"/>
        <end position="170"/>
    </location>
</feature>
<accession>A0A0C3QHA4</accession>
<feature type="region of interest" description="Disordered" evidence="1">
    <location>
        <begin position="153"/>
        <end position="225"/>
    </location>
</feature>
<feature type="transmembrane region" description="Helical" evidence="2">
    <location>
        <begin position="484"/>
        <end position="503"/>
    </location>
</feature>
<proteinExistence type="predicted"/>
<gene>
    <name evidence="3" type="ORF">M407DRAFT_5204</name>
</gene>
<dbReference type="EMBL" id="KN822965">
    <property type="protein sequence ID" value="KIO31200.1"/>
    <property type="molecule type" value="Genomic_DNA"/>
</dbReference>
<dbReference type="Proteomes" id="UP000054248">
    <property type="component" value="Unassembled WGS sequence"/>
</dbReference>